<gene>
    <name evidence="1" type="ORF">EMEDMD4_170026</name>
</gene>
<reference evidence="1" key="1">
    <citation type="submission" date="2019-06" db="EMBL/GenBank/DDBJ databases">
        <authorList>
            <person name="Le Quere A."/>
            <person name="Colella S."/>
        </authorList>
    </citation>
    <scope>NUCLEOTIDE SEQUENCE</scope>
    <source>
        <strain evidence="1">EmedicaeMD41</strain>
    </source>
</reference>
<dbReference type="AlphaFoldDB" id="A0A508WXV3"/>
<proteinExistence type="predicted"/>
<dbReference type="EMBL" id="CABFNB010000079">
    <property type="protein sequence ID" value="VTZ60533.1"/>
    <property type="molecule type" value="Genomic_DNA"/>
</dbReference>
<name>A0A508WXV3_9HYPH</name>
<accession>A0A508WXV3</accession>
<dbReference type="Proteomes" id="UP000507954">
    <property type="component" value="Unassembled WGS sequence"/>
</dbReference>
<sequence>MMRRFVQAMAGAGVPQSEIAAALAVTMPTLRKHYRDELQRGAAIVEARLAGRLMRIASGKDGTALKAIMFALQCRFGWSRYAPPQR</sequence>
<evidence type="ECO:0000313" key="1">
    <source>
        <dbReference type="EMBL" id="VTZ60533.1"/>
    </source>
</evidence>
<organism evidence="1">
    <name type="scientific">Sinorhizobium medicae</name>
    <dbReference type="NCBI Taxonomy" id="110321"/>
    <lineage>
        <taxon>Bacteria</taxon>
        <taxon>Pseudomonadati</taxon>
        <taxon>Pseudomonadota</taxon>
        <taxon>Alphaproteobacteria</taxon>
        <taxon>Hyphomicrobiales</taxon>
        <taxon>Rhizobiaceae</taxon>
        <taxon>Sinorhizobium/Ensifer group</taxon>
        <taxon>Sinorhizobium</taxon>
    </lineage>
</organism>
<protein>
    <submittedName>
        <fullName evidence="1">Uncharacterized protein</fullName>
    </submittedName>
</protein>